<dbReference type="InParanoid" id="A0A132BE86"/>
<evidence type="ECO:0000313" key="1">
    <source>
        <dbReference type="EMBL" id="KUJ10563.1"/>
    </source>
</evidence>
<keyword evidence="2" id="KW-1185">Reference proteome</keyword>
<dbReference type="AlphaFoldDB" id="A0A132BE86"/>
<dbReference type="Proteomes" id="UP000070700">
    <property type="component" value="Unassembled WGS sequence"/>
</dbReference>
<accession>A0A132BE86</accession>
<dbReference type="GeneID" id="28816025"/>
<proteinExistence type="predicted"/>
<protein>
    <submittedName>
        <fullName evidence="1">Uncharacterized protein</fullName>
    </submittedName>
</protein>
<dbReference type="EMBL" id="KQ947429">
    <property type="protein sequence ID" value="KUJ10563.1"/>
    <property type="molecule type" value="Genomic_DNA"/>
</dbReference>
<reference evidence="1 2" key="1">
    <citation type="submission" date="2015-10" db="EMBL/GenBank/DDBJ databases">
        <title>Full genome of DAOMC 229536 Phialocephala scopiformis, a fungal endophyte of spruce producing the potent anti-insectan compound rugulosin.</title>
        <authorList>
            <consortium name="DOE Joint Genome Institute"/>
            <person name="Walker A.K."/>
            <person name="Frasz S.L."/>
            <person name="Seifert K.A."/>
            <person name="Miller J.D."/>
            <person name="Mondo S.J."/>
            <person name="Labutti K."/>
            <person name="Lipzen A."/>
            <person name="Dockter R."/>
            <person name="Kennedy M."/>
            <person name="Grigoriev I.V."/>
            <person name="Spatafora J.W."/>
        </authorList>
    </citation>
    <scope>NUCLEOTIDE SEQUENCE [LARGE SCALE GENOMIC DNA]</scope>
    <source>
        <strain evidence="1 2">CBS 120377</strain>
    </source>
</reference>
<dbReference type="RefSeq" id="XP_018064918.1">
    <property type="nucleotide sequence ID" value="XM_018206299.1"/>
</dbReference>
<organism evidence="1 2">
    <name type="scientific">Mollisia scopiformis</name>
    <name type="common">Conifer needle endophyte fungus</name>
    <name type="synonym">Phialocephala scopiformis</name>
    <dbReference type="NCBI Taxonomy" id="149040"/>
    <lineage>
        <taxon>Eukaryota</taxon>
        <taxon>Fungi</taxon>
        <taxon>Dikarya</taxon>
        <taxon>Ascomycota</taxon>
        <taxon>Pezizomycotina</taxon>
        <taxon>Leotiomycetes</taxon>
        <taxon>Helotiales</taxon>
        <taxon>Mollisiaceae</taxon>
        <taxon>Mollisia</taxon>
    </lineage>
</organism>
<dbReference type="KEGG" id="psco:LY89DRAFT_263953"/>
<sequence length="130" mass="15038">MMMMEGHNAWRGNDRIISTKSRLRFTTIWASSTVSSMRTRARKDAVRMPHLLGRFRDHASFLSPSNKVTLGLAMLLLLTRRSHRIIDSLSQQRRLLDVRSLKKSMAILIYPPRSYLFLLIHPVPRLLASP</sequence>
<name>A0A132BE86_MOLSC</name>
<gene>
    <name evidence="1" type="ORF">LY89DRAFT_263953</name>
</gene>
<evidence type="ECO:0000313" key="2">
    <source>
        <dbReference type="Proteomes" id="UP000070700"/>
    </source>
</evidence>